<dbReference type="EMBL" id="WTYO01000003">
    <property type="protein sequence ID" value="MXO69029.1"/>
    <property type="molecule type" value="Genomic_DNA"/>
</dbReference>
<reference evidence="2 3" key="1">
    <citation type="submission" date="2019-12" db="EMBL/GenBank/DDBJ databases">
        <title>Genomic-based taxomic classification of the family Erythrobacteraceae.</title>
        <authorList>
            <person name="Xu L."/>
        </authorList>
    </citation>
    <scope>NUCLEOTIDE SEQUENCE [LARGE SCALE GENOMIC DNA]</scope>
    <source>
        <strain evidence="2 3">H32</strain>
    </source>
</reference>
<evidence type="ECO:0000313" key="3">
    <source>
        <dbReference type="Proteomes" id="UP000444401"/>
    </source>
</evidence>
<keyword evidence="3" id="KW-1185">Reference proteome</keyword>
<sequence>MKNGTAKTIFGSIAAGALALTPVAAFSQAAPANQNTTPVAASVQQLQVQYLTAQDLSDDGARLVAASASRDKIAIVVWGGNRTIQQEAYNAALDLVDMGIPTAFVLAPDHNGLDGDAVMQVYAASTPRADAAYGRDFADQVRPNMREAGIAAYREAFPRQLAALRL</sequence>
<evidence type="ECO:0000313" key="2">
    <source>
        <dbReference type="EMBL" id="MXO69029.1"/>
    </source>
</evidence>
<evidence type="ECO:0000256" key="1">
    <source>
        <dbReference type="SAM" id="SignalP"/>
    </source>
</evidence>
<accession>A0ABW9UYL0</accession>
<protein>
    <submittedName>
        <fullName evidence="2">Uncharacterized protein</fullName>
    </submittedName>
</protein>
<keyword evidence="1" id="KW-0732">Signal</keyword>
<gene>
    <name evidence="2" type="ORF">GRI72_09350</name>
</gene>
<feature type="chain" id="PRO_5046167501" evidence="1">
    <location>
        <begin position="30"/>
        <end position="166"/>
    </location>
</feature>
<dbReference type="Proteomes" id="UP000444401">
    <property type="component" value="Unassembled WGS sequence"/>
</dbReference>
<dbReference type="RefSeq" id="WP_160733619.1">
    <property type="nucleotide sequence ID" value="NZ_WTYO01000003.1"/>
</dbReference>
<comment type="caution">
    <text evidence="2">The sequence shown here is derived from an EMBL/GenBank/DDBJ whole genome shotgun (WGS) entry which is preliminary data.</text>
</comment>
<feature type="signal peptide" evidence="1">
    <location>
        <begin position="1"/>
        <end position="29"/>
    </location>
</feature>
<name>A0ABW9UYL0_9SPHN</name>
<proteinExistence type="predicted"/>
<organism evidence="2 3">
    <name type="scientific">Pelagerythrobacter marinus</name>
    <dbReference type="NCBI Taxonomy" id="538382"/>
    <lineage>
        <taxon>Bacteria</taxon>
        <taxon>Pseudomonadati</taxon>
        <taxon>Pseudomonadota</taxon>
        <taxon>Alphaproteobacteria</taxon>
        <taxon>Sphingomonadales</taxon>
        <taxon>Erythrobacteraceae</taxon>
        <taxon>Pelagerythrobacter</taxon>
    </lineage>
</organism>